<organism evidence="1 2">
    <name type="scientific">Chenopodium quinoa</name>
    <name type="common">Quinoa</name>
    <dbReference type="NCBI Taxonomy" id="63459"/>
    <lineage>
        <taxon>Eukaryota</taxon>
        <taxon>Viridiplantae</taxon>
        <taxon>Streptophyta</taxon>
        <taxon>Embryophyta</taxon>
        <taxon>Tracheophyta</taxon>
        <taxon>Spermatophyta</taxon>
        <taxon>Magnoliopsida</taxon>
        <taxon>eudicotyledons</taxon>
        <taxon>Gunneridae</taxon>
        <taxon>Pentapetalae</taxon>
        <taxon>Caryophyllales</taxon>
        <taxon>Chenopodiaceae</taxon>
        <taxon>Chenopodioideae</taxon>
        <taxon>Atripliceae</taxon>
        <taxon>Chenopodium</taxon>
    </lineage>
</organism>
<dbReference type="RefSeq" id="XP_021733686.1">
    <property type="nucleotide sequence ID" value="XM_021877994.1"/>
</dbReference>
<dbReference type="Proteomes" id="UP000596660">
    <property type="component" value="Unplaced"/>
</dbReference>
<keyword evidence="2" id="KW-1185">Reference proteome</keyword>
<dbReference type="InterPro" id="IPR044691">
    <property type="entry name" value="DCC1_Trx"/>
</dbReference>
<dbReference type="InterPro" id="IPR036249">
    <property type="entry name" value="Thioredoxin-like_sf"/>
</dbReference>
<dbReference type="GO" id="GO:0015035">
    <property type="term" value="F:protein-disulfide reductase activity"/>
    <property type="evidence" value="ECO:0007669"/>
    <property type="project" value="EnsemblPlants"/>
</dbReference>
<dbReference type="PANTHER" id="PTHR34290">
    <property type="entry name" value="SI:CH73-390P7.2"/>
    <property type="match status" value="1"/>
</dbReference>
<dbReference type="GO" id="GO:0042246">
    <property type="term" value="P:tissue regeneration"/>
    <property type="evidence" value="ECO:0007669"/>
    <property type="project" value="EnsemblPlants"/>
</dbReference>
<dbReference type="AlphaFoldDB" id="A0A803L8T8"/>
<gene>
    <name evidence="1" type="primary">LOC110700453</name>
</gene>
<accession>A0A803L8T8</accession>
<dbReference type="SUPFAM" id="SSF52833">
    <property type="entry name" value="Thioredoxin-like"/>
    <property type="match status" value="1"/>
</dbReference>
<proteinExistence type="predicted"/>
<evidence type="ECO:0000313" key="2">
    <source>
        <dbReference type="Proteomes" id="UP000596660"/>
    </source>
</evidence>
<evidence type="ECO:0008006" key="3">
    <source>
        <dbReference type="Google" id="ProtNLM"/>
    </source>
</evidence>
<sequence>MALRNAISIGRRRANPVLHTSAAIFATSKTPSHFQRSFPFQQTNPAFRHSIRAIQDTTLNPVTPNKDEEKKQDYDQNWKIKMLYDGDCPLCMREVNMLRERDKKYGAIKFVDIGSEDYSPEENQGLDYNTVMGKIHAILADGTVVTNVEAFRKLYEAVGLGWVYAITKFEPVATVAEAVYGVWAKYRLQITGRPPIEEILASRRKKVKCVMTANLAKCKDSKSLRNDQDV</sequence>
<reference evidence="1" key="2">
    <citation type="submission" date="2021-03" db="UniProtKB">
        <authorList>
            <consortium name="EnsemblPlants"/>
        </authorList>
    </citation>
    <scope>IDENTIFICATION</scope>
</reference>
<dbReference type="GO" id="GO:0005739">
    <property type="term" value="C:mitochondrion"/>
    <property type="evidence" value="ECO:0007669"/>
    <property type="project" value="EnsemblPlants"/>
</dbReference>
<name>A0A803L8T8_CHEQI</name>
<dbReference type="InterPro" id="IPR007263">
    <property type="entry name" value="DCC1-like"/>
</dbReference>
<dbReference type="KEGG" id="cqi:110700453"/>
<dbReference type="OrthoDB" id="441708at2759"/>
<dbReference type="Pfam" id="PF04134">
    <property type="entry name" value="DCC1-like"/>
    <property type="match status" value="1"/>
</dbReference>
<dbReference type="Gramene" id="AUR62008277-RA">
    <property type="protein sequence ID" value="AUR62008277-RA:cds"/>
    <property type="gene ID" value="AUR62008277"/>
</dbReference>
<reference evidence="1" key="1">
    <citation type="journal article" date="2017" name="Nature">
        <title>The genome of Chenopodium quinoa.</title>
        <authorList>
            <person name="Jarvis D.E."/>
            <person name="Ho Y.S."/>
            <person name="Lightfoot D.J."/>
            <person name="Schmoeckel S.M."/>
            <person name="Li B."/>
            <person name="Borm T.J.A."/>
            <person name="Ohyanagi H."/>
            <person name="Mineta K."/>
            <person name="Michell C.T."/>
            <person name="Saber N."/>
            <person name="Kharbatia N.M."/>
            <person name="Rupper R.R."/>
            <person name="Sharp A.R."/>
            <person name="Dally N."/>
            <person name="Boughton B.A."/>
            <person name="Woo Y.H."/>
            <person name="Gao G."/>
            <person name="Schijlen E.G.W.M."/>
            <person name="Guo X."/>
            <person name="Momin A.A."/>
            <person name="Negrao S."/>
            <person name="Al-Babili S."/>
            <person name="Gehring C."/>
            <person name="Roessner U."/>
            <person name="Jung C."/>
            <person name="Murphy K."/>
            <person name="Arold S.T."/>
            <person name="Gojobori T."/>
            <person name="van der Linden C.G."/>
            <person name="van Loo E.N."/>
            <person name="Jellen E.N."/>
            <person name="Maughan P.J."/>
            <person name="Tester M."/>
        </authorList>
    </citation>
    <scope>NUCLEOTIDE SEQUENCE [LARGE SCALE GENOMIC DNA]</scope>
    <source>
        <strain evidence="1">cv. PI 614886</strain>
    </source>
</reference>
<dbReference type="OMA" id="NKGEVCK"/>
<dbReference type="SMR" id="A0A803L8T8"/>
<dbReference type="PANTHER" id="PTHR34290:SF2">
    <property type="entry name" value="OS04G0668800 PROTEIN"/>
    <property type="match status" value="1"/>
</dbReference>
<dbReference type="EnsemblPlants" id="AUR62008277-RA">
    <property type="protein sequence ID" value="AUR62008277-RA:cds"/>
    <property type="gene ID" value="AUR62008277"/>
</dbReference>
<evidence type="ECO:0000313" key="1">
    <source>
        <dbReference type="EnsemblPlants" id="AUR62008277-RA:cds"/>
    </source>
</evidence>
<protein>
    <recommendedName>
        <fullName evidence="3">Thiol-disulfide oxidoreductase DCC</fullName>
    </recommendedName>
</protein>
<dbReference type="GeneID" id="110700453"/>